<accession>A0ABP7S2K9</accession>
<sequence length="103" mass="11345">MLSHVAIALLIQLAVTRGLRTNWWAGAAAAACWAISREITQAEYRWIEAYGGGLRANMPWWGGFDPRVWHLDAMVDWALPTVVVAAVALLASVSSARSNRARR</sequence>
<keyword evidence="3" id="KW-1185">Reference proteome</keyword>
<gene>
    <name evidence="2" type="ORF">GCM10022211_17790</name>
</gene>
<organism evidence="2 3">
    <name type="scientific">Sphingomonas humi</name>
    <dbReference type="NCBI Taxonomy" id="335630"/>
    <lineage>
        <taxon>Bacteria</taxon>
        <taxon>Pseudomonadati</taxon>
        <taxon>Pseudomonadota</taxon>
        <taxon>Alphaproteobacteria</taxon>
        <taxon>Sphingomonadales</taxon>
        <taxon>Sphingomonadaceae</taxon>
        <taxon>Sphingomonas</taxon>
    </lineage>
</organism>
<keyword evidence="1" id="KW-0472">Membrane</keyword>
<keyword evidence="1" id="KW-0812">Transmembrane</keyword>
<comment type="caution">
    <text evidence="2">The sequence shown here is derived from an EMBL/GenBank/DDBJ whole genome shotgun (WGS) entry which is preliminary data.</text>
</comment>
<dbReference type="EMBL" id="BAAAZD010000002">
    <property type="protein sequence ID" value="GAA4005821.1"/>
    <property type="molecule type" value="Genomic_DNA"/>
</dbReference>
<proteinExistence type="predicted"/>
<protein>
    <submittedName>
        <fullName evidence="2">Uncharacterized protein</fullName>
    </submittedName>
</protein>
<evidence type="ECO:0000256" key="1">
    <source>
        <dbReference type="SAM" id="Phobius"/>
    </source>
</evidence>
<reference evidence="3" key="1">
    <citation type="journal article" date="2019" name="Int. J. Syst. Evol. Microbiol.">
        <title>The Global Catalogue of Microorganisms (GCM) 10K type strain sequencing project: providing services to taxonomists for standard genome sequencing and annotation.</title>
        <authorList>
            <consortium name="The Broad Institute Genomics Platform"/>
            <consortium name="The Broad Institute Genome Sequencing Center for Infectious Disease"/>
            <person name="Wu L."/>
            <person name="Ma J."/>
        </authorList>
    </citation>
    <scope>NUCLEOTIDE SEQUENCE [LARGE SCALE GENOMIC DNA]</scope>
    <source>
        <strain evidence="3">JCM 16603</strain>
    </source>
</reference>
<dbReference type="RefSeq" id="WP_344709911.1">
    <property type="nucleotide sequence ID" value="NZ_BAAAZD010000002.1"/>
</dbReference>
<dbReference type="Proteomes" id="UP001501310">
    <property type="component" value="Unassembled WGS sequence"/>
</dbReference>
<keyword evidence="1" id="KW-1133">Transmembrane helix</keyword>
<feature type="transmembrane region" description="Helical" evidence="1">
    <location>
        <begin position="77"/>
        <end position="96"/>
    </location>
</feature>
<name>A0ABP7S2K9_9SPHN</name>
<evidence type="ECO:0000313" key="2">
    <source>
        <dbReference type="EMBL" id="GAA4005821.1"/>
    </source>
</evidence>
<evidence type="ECO:0000313" key="3">
    <source>
        <dbReference type="Proteomes" id="UP001501310"/>
    </source>
</evidence>